<feature type="domain" description="Late embryogenesis abundant protein LEA-2 subgroup" evidence="6">
    <location>
        <begin position="105"/>
        <end position="198"/>
    </location>
</feature>
<evidence type="ECO:0000256" key="2">
    <source>
        <dbReference type="ARBA" id="ARBA00022692"/>
    </source>
</evidence>
<evidence type="ECO:0000259" key="6">
    <source>
        <dbReference type="Pfam" id="PF03168"/>
    </source>
</evidence>
<protein>
    <recommendedName>
        <fullName evidence="6">Late embryogenesis abundant protein LEA-2 subgroup domain-containing protein</fullName>
    </recommendedName>
</protein>
<evidence type="ECO:0000256" key="4">
    <source>
        <dbReference type="ARBA" id="ARBA00023136"/>
    </source>
</evidence>
<evidence type="ECO:0000256" key="3">
    <source>
        <dbReference type="ARBA" id="ARBA00022989"/>
    </source>
</evidence>
<dbReference type="GO" id="GO:0098542">
    <property type="term" value="P:defense response to other organism"/>
    <property type="evidence" value="ECO:0007669"/>
    <property type="project" value="InterPro"/>
</dbReference>
<dbReference type="AlphaFoldDB" id="A0A2Z7AVK9"/>
<comment type="subcellular location">
    <subcellularLocation>
        <location evidence="1">Membrane</location>
        <topology evidence="1">Single-pass membrane protein</topology>
    </subcellularLocation>
</comment>
<dbReference type="InterPro" id="IPR004864">
    <property type="entry name" value="LEA_2"/>
</dbReference>
<dbReference type="Pfam" id="PF03168">
    <property type="entry name" value="LEA_2"/>
    <property type="match status" value="1"/>
</dbReference>
<keyword evidence="2 5" id="KW-0812">Transmembrane</keyword>
<organism evidence="7 8">
    <name type="scientific">Dorcoceras hygrometricum</name>
    <dbReference type="NCBI Taxonomy" id="472368"/>
    <lineage>
        <taxon>Eukaryota</taxon>
        <taxon>Viridiplantae</taxon>
        <taxon>Streptophyta</taxon>
        <taxon>Embryophyta</taxon>
        <taxon>Tracheophyta</taxon>
        <taxon>Spermatophyta</taxon>
        <taxon>Magnoliopsida</taxon>
        <taxon>eudicotyledons</taxon>
        <taxon>Gunneridae</taxon>
        <taxon>Pentapetalae</taxon>
        <taxon>asterids</taxon>
        <taxon>lamiids</taxon>
        <taxon>Lamiales</taxon>
        <taxon>Gesneriaceae</taxon>
        <taxon>Didymocarpoideae</taxon>
        <taxon>Trichosporeae</taxon>
        <taxon>Loxocarpinae</taxon>
        <taxon>Dorcoceras</taxon>
    </lineage>
</organism>
<dbReference type="GO" id="GO:0005886">
    <property type="term" value="C:plasma membrane"/>
    <property type="evidence" value="ECO:0007669"/>
    <property type="project" value="TreeGrafter"/>
</dbReference>
<evidence type="ECO:0000256" key="1">
    <source>
        <dbReference type="ARBA" id="ARBA00004167"/>
    </source>
</evidence>
<evidence type="ECO:0000313" key="8">
    <source>
        <dbReference type="Proteomes" id="UP000250235"/>
    </source>
</evidence>
<accession>A0A2Z7AVK9</accession>
<keyword evidence="8" id="KW-1185">Reference proteome</keyword>
<gene>
    <name evidence="7" type="ORF">F511_16835</name>
</gene>
<dbReference type="PANTHER" id="PTHR31234">
    <property type="entry name" value="LATE EMBRYOGENESIS ABUNDANT (LEA) HYDROXYPROLINE-RICH GLYCOPROTEIN FAMILY"/>
    <property type="match status" value="1"/>
</dbReference>
<dbReference type="InterPro" id="IPR044839">
    <property type="entry name" value="NDR1-like"/>
</dbReference>
<reference evidence="7 8" key="1">
    <citation type="journal article" date="2015" name="Proc. Natl. Acad. Sci. U.S.A.">
        <title>The resurrection genome of Boea hygrometrica: A blueprint for survival of dehydration.</title>
        <authorList>
            <person name="Xiao L."/>
            <person name="Yang G."/>
            <person name="Zhang L."/>
            <person name="Yang X."/>
            <person name="Zhao S."/>
            <person name="Ji Z."/>
            <person name="Zhou Q."/>
            <person name="Hu M."/>
            <person name="Wang Y."/>
            <person name="Chen M."/>
            <person name="Xu Y."/>
            <person name="Jin H."/>
            <person name="Xiao X."/>
            <person name="Hu G."/>
            <person name="Bao F."/>
            <person name="Hu Y."/>
            <person name="Wan P."/>
            <person name="Li L."/>
            <person name="Deng X."/>
            <person name="Kuang T."/>
            <person name="Xiang C."/>
            <person name="Zhu J.K."/>
            <person name="Oliver M.J."/>
            <person name="He Y."/>
        </authorList>
    </citation>
    <scope>NUCLEOTIDE SEQUENCE [LARGE SCALE GENOMIC DNA]</scope>
    <source>
        <strain evidence="8">cv. XS01</strain>
    </source>
</reference>
<keyword evidence="3 5" id="KW-1133">Transmembrane helix</keyword>
<feature type="transmembrane region" description="Helical" evidence="5">
    <location>
        <begin position="44"/>
        <end position="70"/>
    </location>
</feature>
<dbReference type="PANTHER" id="PTHR31234:SF72">
    <property type="entry name" value="NDR1_HIN1-LIKE PROTEIN 6"/>
    <property type="match status" value="1"/>
</dbReference>
<dbReference type="OrthoDB" id="778052at2759"/>
<dbReference type="Proteomes" id="UP000250235">
    <property type="component" value="Unassembled WGS sequence"/>
</dbReference>
<proteinExistence type="predicted"/>
<sequence length="233" mass="26169">MNGPPPPYVMLEGSHHGDVQPPPYRRNVPRYHSNYHKRSSGKSCLRCICCCYCFLFLFIIILAALALYFYTIFEPRIPSYTVQNLEVKSFDVKPDFSLNTELLVTVKADNPNTNIGFTYGAESSVVITYSDADLCHGKLPSFHQGHNNITMIKVDLKGRSEFGSGLQEALADSRKNGKIPLLVKVKVPITVVVGDFPLRQFKVFVNCSLIVDNLAPNKKIGILSRNTTFNFEF</sequence>
<evidence type="ECO:0000256" key="5">
    <source>
        <dbReference type="SAM" id="Phobius"/>
    </source>
</evidence>
<evidence type="ECO:0000313" key="7">
    <source>
        <dbReference type="EMBL" id="KZV23479.1"/>
    </source>
</evidence>
<keyword evidence="4 5" id="KW-0472">Membrane</keyword>
<name>A0A2Z7AVK9_9LAMI</name>
<dbReference type="EMBL" id="KV013499">
    <property type="protein sequence ID" value="KZV23479.1"/>
    <property type="molecule type" value="Genomic_DNA"/>
</dbReference>
<dbReference type="SUPFAM" id="SSF117070">
    <property type="entry name" value="LEA14-like"/>
    <property type="match status" value="1"/>
</dbReference>